<protein>
    <submittedName>
        <fullName evidence="1">Uncharacterized protein</fullName>
    </submittedName>
</protein>
<name>A0A1I5J156_9ACTN</name>
<accession>A0A1I5J156</accession>
<organism evidence="1 2">
    <name type="scientific">Actinomadura madurae</name>
    <dbReference type="NCBI Taxonomy" id="1993"/>
    <lineage>
        <taxon>Bacteria</taxon>
        <taxon>Bacillati</taxon>
        <taxon>Actinomycetota</taxon>
        <taxon>Actinomycetes</taxon>
        <taxon>Streptosporangiales</taxon>
        <taxon>Thermomonosporaceae</taxon>
        <taxon>Actinomadura</taxon>
    </lineage>
</organism>
<gene>
    <name evidence="1" type="ORF">SAMN04489713_108234</name>
</gene>
<dbReference type="AlphaFoldDB" id="A0A1I5J156"/>
<dbReference type="Proteomes" id="UP000183413">
    <property type="component" value="Unassembled WGS sequence"/>
</dbReference>
<reference evidence="1 2" key="1">
    <citation type="submission" date="2016-10" db="EMBL/GenBank/DDBJ databases">
        <authorList>
            <person name="de Groot N.N."/>
        </authorList>
    </citation>
    <scope>NUCLEOTIDE SEQUENCE [LARGE SCALE GENOMIC DNA]</scope>
    <source>
        <strain evidence="1 2">DSM 43067</strain>
    </source>
</reference>
<evidence type="ECO:0000313" key="1">
    <source>
        <dbReference type="EMBL" id="SFO66574.1"/>
    </source>
</evidence>
<keyword evidence="2" id="KW-1185">Reference proteome</keyword>
<dbReference type="InParanoid" id="A0A1I5J156"/>
<dbReference type="EMBL" id="FOVH01000008">
    <property type="protein sequence ID" value="SFO66574.1"/>
    <property type="molecule type" value="Genomic_DNA"/>
</dbReference>
<dbReference type="STRING" id="1993.SAMN04489713_108234"/>
<evidence type="ECO:0000313" key="2">
    <source>
        <dbReference type="Proteomes" id="UP000183413"/>
    </source>
</evidence>
<sequence length="151" mass="16843">MKRQIIHFDVRADTDEHPGQVAAQVGQALDCTFTEGEHLGWYAQLAYAFGLKLVLVGRAGIGGKKVIKLTSQLATGDFLRTPDGNARYEQDRVDISPYMTALLTLRTGRRWYQPTPEDRAAENKAASRFDDFLGGVGTNPWTTVEEEYYGD</sequence>
<proteinExistence type="predicted"/>